<evidence type="ECO:0000313" key="2">
    <source>
        <dbReference type="EMBL" id="KAF2792773.1"/>
    </source>
</evidence>
<dbReference type="SUPFAM" id="SSF81383">
    <property type="entry name" value="F-box domain"/>
    <property type="match status" value="1"/>
</dbReference>
<protein>
    <recommendedName>
        <fullName evidence="1">F-box domain-containing protein</fullName>
    </recommendedName>
</protein>
<dbReference type="EMBL" id="MU001955">
    <property type="protein sequence ID" value="KAF2792773.1"/>
    <property type="molecule type" value="Genomic_DNA"/>
</dbReference>
<dbReference type="PROSITE" id="PS50181">
    <property type="entry name" value="FBOX"/>
    <property type="match status" value="1"/>
</dbReference>
<dbReference type="InterPro" id="IPR036047">
    <property type="entry name" value="F-box-like_dom_sf"/>
</dbReference>
<dbReference type="Proteomes" id="UP000799757">
    <property type="component" value="Unassembled WGS sequence"/>
</dbReference>
<dbReference type="AlphaFoldDB" id="A0A6A6X9N9"/>
<organism evidence="2 3">
    <name type="scientific">Melanomma pulvis-pyrius CBS 109.77</name>
    <dbReference type="NCBI Taxonomy" id="1314802"/>
    <lineage>
        <taxon>Eukaryota</taxon>
        <taxon>Fungi</taxon>
        <taxon>Dikarya</taxon>
        <taxon>Ascomycota</taxon>
        <taxon>Pezizomycotina</taxon>
        <taxon>Dothideomycetes</taxon>
        <taxon>Pleosporomycetidae</taxon>
        <taxon>Pleosporales</taxon>
        <taxon>Melanommataceae</taxon>
        <taxon>Melanomma</taxon>
    </lineage>
</organism>
<accession>A0A6A6X9N9</accession>
<dbReference type="Gene3D" id="1.20.1280.50">
    <property type="match status" value="1"/>
</dbReference>
<keyword evidence="3" id="KW-1185">Reference proteome</keyword>
<evidence type="ECO:0000259" key="1">
    <source>
        <dbReference type="PROSITE" id="PS50181"/>
    </source>
</evidence>
<sequence length="201" mass="22090">MPTTIATLPNDLLSSIASHLSPSTCIRNLRLVSRRFNAVSSPYLISSTLVSFTSQSLLDLEELASRPVFAKGVEKVNADVSYVDEVLASGMGNFVRNAESEEDNDDIGDLGETNAANEELESLVGGNDEKYKVKSSYDYVSEAYGVPIEWTVVYSPGFEKDKASEKQSLILNTYEGHVKLFEDQEIAVPNEEGLKRIVKTL</sequence>
<dbReference type="OrthoDB" id="3759773at2759"/>
<name>A0A6A6X9N9_9PLEO</name>
<feature type="domain" description="F-box" evidence="1">
    <location>
        <begin position="2"/>
        <end position="52"/>
    </location>
</feature>
<evidence type="ECO:0000313" key="3">
    <source>
        <dbReference type="Proteomes" id="UP000799757"/>
    </source>
</evidence>
<reference evidence="2" key="1">
    <citation type="journal article" date="2020" name="Stud. Mycol.">
        <title>101 Dothideomycetes genomes: a test case for predicting lifestyles and emergence of pathogens.</title>
        <authorList>
            <person name="Haridas S."/>
            <person name="Albert R."/>
            <person name="Binder M."/>
            <person name="Bloem J."/>
            <person name="Labutti K."/>
            <person name="Salamov A."/>
            <person name="Andreopoulos B."/>
            <person name="Baker S."/>
            <person name="Barry K."/>
            <person name="Bills G."/>
            <person name="Bluhm B."/>
            <person name="Cannon C."/>
            <person name="Castanera R."/>
            <person name="Culley D."/>
            <person name="Daum C."/>
            <person name="Ezra D."/>
            <person name="Gonzalez J."/>
            <person name="Henrissat B."/>
            <person name="Kuo A."/>
            <person name="Liang C."/>
            <person name="Lipzen A."/>
            <person name="Lutzoni F."/>
            <person name="Magnuson J."/>
            <person name="Mondo S."/>
            <person name="Nolan M."/>
            <person name="Ohm R."/>
            <person name="Pangilinan J."/>
            <person name="Park H.-J."/>
            <person name="Ramirez L."/>
            <person name="Alfaro M."/>
            <person name="Sun H."/>
            <person name="Tritt A."/>
            <person name="Yoshinaga Y."/>
            <person name="Zwiers L.-H."/>
            <person name="Turgeon B."/>
            <person name="Goodwin S."/>
            <person name="Spatafora J."/>
            <person name="Crous P."/>
            <person name="Grigoriev I."/>
        </authorList>
    </citation>
    <scope>NUCLEOTIDE SEQUENCE</scope>
    <source>
        <strain evidence="2">CBS 109.77</strain>
    </source>
</reference>
<dbReference type="Pfam" id="PF12937">
    <property type="entry name" value="F-box-like"/>
    <property type="match status" value="1"/>
</dbReference>
<proteinExistence type="predicted"/>
<dbReference type="InterPro" id="IPR001810">
    <property type="entry name" value="F-box_dom"/>
</dbReference>
<gene>
    <name evidence="2" type="ORF">K505DRAFT_362585</name>
</gene>